<dbReference type="InterPro" id="IPR002098">
    <property type="entry name" value="SVP_I"/>
</dbReference>
<dbReference type="GO" id="GO:0004867">
    <property type="term" value="F:serine-type endopeptidase inhibitor activity"/>
    <property type="evidence" value="ECO:0007669"/>
    <property type="project" value="TreeGrafter"/>
</dbReference>
<keyword evidence="3" id="KW-0677">Repeat</keyword>
<dbReference type="PROSITE" id="PS00313">
    <property type="entry name" value="SVP_I"/>
    <property type="match status" value="1"/>
</dbReference>
<evidence type="ECO:0000313" key="7">
    <source>
        <dbReference type="Proteomes" id="UP000694850"/>
    </source>
</evidence>
<dbReference type="Pfam" id="PF00095">
    <property type="entry name" value="WAP"/>
    <property type="match status" value="1"/>
</dbReference>
<dbReference type="InterPro" id="IPR036645">
    <property type="entry name" value="Elafin-like_sf"/>
</dbReference>
<dbReference type="OrthoDB" id="5104187at2759"/>
<keyword evidence="2 5" id="KW-0732">Signal</keyword>
<dbReference type="PRINTS" id="PR00003">
    <property type="entry name" value="4DISULPHCORE"/>
</dbReference>
<dbReference type="InterPro" id="IPR050514">
    <property type="entry name" value="WAP_four-disulfide_core"/>
</dbReference>
<protein>
    <submittedName>
        <fullName evidence="8">Elafin</fullName>
    </submittedName>
</protein>
<dbReference type="GO" id="GO:0007620">
    <property type="term" value="P:copulation"/>
    <property type="evidence" value="ECO:0007669"/>
    <property type="project" value="InterPro"/>
</dbReference>
<evidence type="ECO:0000256" key="4">
    <source>
        <dbReference type="ARBA" id="ARBA00023157"/>
    </source>
</evidence>
<evidence type="ECO:0000256" key="3">
    <source>
        <dbReference type="ARBA" id="ARBA00022737"/>
    </source>
</evidence>
<dbReference type="PANTHER" id="PTHR19441">
    <property type="entry name" value="WHEY ACDIC PROTEIN WAP"/>
    <property type="match status" value="1"/>
</dbReference>
<evidence type="ECO:0000313" key="8">
    <source>
        <dbReference type="RefSeq" id="XP_007936582.1"/>
    </source>
</evidence>
<dbReference type="Gene3D" id="4.10.75.10">
    <property type="entry name" value="Elafin-like"/>
    <property type="match status" value="1"/>
</dbReference>
<dbReference type="GO" id="GO:0019731">
    <property type="term" value="P:antibacterial humoral response"/>
    <property type="evidence" value="ECO:0007669"/>
    <property type="project" value="TreeGrafter"/>
</dbReference>
<keyword evidence="1" id="KW-0646">Protease inhibitor</keyword>
<keyword evidence="7" id="KW-1185">Reference proteome</keyword>
<evidence type="ECO:0000256" key="5">
    <source>
        <dbReference type="SAM" id="SignalP"/>
    </source>
</evidence>
<dbReference type="AlphaFoldDB" id="A0A8B6ZNA6"/>
<dbReference type="GeneID" id="103194942"/>
<feature type="domain" description="WAP" evidence="6">
    <location>
        <begin position="69"/>
        <end position="117"/>
    </location>
</feature>
<dbReference type="Proteomes" id="UP000694850">
    <property type="component" value="Unplaced"/>
</dbReference>
<name>A0A8B6ZNA6_ORYAF</name>
<dbReference type="CTD" id="5266"/>
<reference evidence="8" key="1">
    <citation type="submission" date="2025-08" db="UniProtKB">
        <authorList>
            <consortium name="RefSeq"/>
        </authorList>
    </citation>
    <scope>IDENTIFICATION</scope>
</reference>
<dbReference type="PANTHER" id="PTHR19441:SF30">
    <property type="entry name" value="ELAFIN"/>
    <property type="match status" value="1"/>
</dbReference>
<dbReference type="InterPro" id="IPR008197">
    <property type="entry name" value="WAP_dom"/>
</dbReference>
<dbReference type="CDD" id="cd00199">
    <property type="entry name" value="WAP"/>
    <property type="match status" value="1"/>
</dbReference>
<feature type="chain" id="PRO_5034495892" evidence="5">
    <location>
        <begin position="23"/>
        <end position="117"/>
    </location>
</feature>
<keyword evidence="4" id="KW-1015">Disulfide bond</keyword>
<feature type="signal peptide" evidence="5">
    <location>
        <begin position="1"/>
        <end position="22"/>
    </location>
</feature>
<evidence type="ECO:0000256" key="2">
    <source>
        <dbReference type="ARBA" id="ARBA00022729"/>
    </source>
</evidence>
<dbReference type="SUPFAM" id="SSF57256">
    <property type="entry name" value="Elafin-like"/>
    <property type="match status" value="1"/>
</dbReference>
<dbReference type="SMART" id="SM00217">
    <property type="entry name" value="WAP"/>
    <property type="match status" value="1"/>
</dbReference>
<evidence type="ECO:0000259" key="6">
    <source>
        <dbReference type="PROSITE" id="PS51390"/>
    </source>
</evidence>
<dbReference type="FunFam" id="4.10.75.10:FF:000001">
    <property type="entry name" value="Anosmin 1"/>
    <property type="match status" value="1"/>
</dbReference>
<accession>A0A8B6ZNA6</accession>
<dbReference type="GO" id="GO:0005615">
    <property type="term" value="C:extracellular space"/>
    <property type="evidence" value="ECO:0007669"/>
    <property type="project" value="TreeGrafter"/>
</dbReference>
<proteinExistence type="predicted"/>
<gene>
    <name evidence="8" type="primary">PI3</name>
</gene>
<sequence>MKSSNLLALTVFLVLGTLVVEAAVVGVPGKGKQPVKGHALVKGQDLVKGQVPVKGQDPVRGQGLAKGPVLYKAGSCPKILIQCAMLNPPDRCWSDAGCPGTKKCCMGSCGRACLDPR</sequence>
<dbReference type="Pfam" id="PF10511">
    <property type="entry name" value="Cementoin"/>
    <property type="match status" value="1"/>
</dbReference>
<dbReference type="RefSeq" id="XP_007936582.1">
    <property type="nucleotide sequence ID" value="XM_007938391.1"/>
</dbReference>
<organism evidence="7 8">
    <name type="scientific">Orycteropus afer afer</name>
    <dbReference type="NCBI Taxonomy" id="1230840"/>
    <lineage>
        <taxon>Eukaryota</taxon>
        <taxon>Metazoa</taxon>
        <taxon>Chordata</taxon>
        <taxon>Craniata</taxon>
        <taxon>Vertebrata</taxon>
        <taxon>Euteleostomi</taxon>
        <taxon>Mammalia</taxon>
        <taxon>Eutheria</taxon>
        <taxon>Afrotheria</taxon>
        <taxon>Tubulidentata</taxon>
        <taxon>Orycteropodidae</taxon>
        <taxon>Orycteropus</taxon>
    </lineage>
</organism>
<dbReference type="GO" id="GO:0045087">
    <property type="term" value="P:innate immune response"/>
    <property type="evidence" value="ECO:0007669"/>
    <property type="project" value="TreeGrafter"/>
</dbReference>
<evidence type="ECO:0000256" key="1">
    <source>
        <dbReference type="ARBA" id="ARBA00022690"/>
    </source>
</evidence>
<dbReference type="PROSITE" id="PS51390">
    <property type="entry name" value="WAP"/>
    <property type="match status" value="1"/>
</dbReference>
<dbReference type="InterPro" id="IPR019541">
    <property type="entry name" value="Trappin_transglut-bd_rpt"/>
</dbReference>